<accession>D2R1D2</accession>
<dbReference type="Proteomes" id="UP000001887">
    <property type="component" value="Chromosome"/>
</dbReference>
<feature type="region of interest" description="Disordered" evidence="1">
    <location>
        <begin position="287"/>
        <end position="337"/>
    </location>
</feature>
<feature type="transmembrane region" description="Helical" evidence="2">
    <location>
        <begin position="106"/>
        <end position="127"/>
    </location>
</feature>
<gene>
    <name evidence="3" type="ordered locus">Psta_0221</name>
</gene>
<dbReference type="KEGG" id="psl:Psta_0221"/>
<dbReference type="AlphaFoldDB" id="D2R1D2"/>
<evidence type="ECO:0000313" key="4">
    <source>
        <dbReference type="Proteomes" id="UP000001887"/>
    </source>
</evidence>
<feature type="compositionally biased region" description="Low complexity" evidence="1">
    <location>
        <begin position="302"/>
        <end position="312"/>
    </location>
</feature>
<evidence type="ECO:0000256" key="1">
    <source>
        <dbReference type="SAM" id="MobiDB-lite"/>
    </source>
</evidence>
<evidence type="ECO:0000256" key="2">
    <source>
        <dbReference type="SAM" id="Phobius"/>
    </source>
</evidence>
<keyword evidence="4" id="KW-1185">Reference proteome</keyword>
<evidence type="ECO:0000313" key="3">
    <source>
        <dbReference type="EMBL" id="ADB14917.1"/>
    </source>
</evidence>
<organism evidence="3 4">
    <name type="scientific">Pirellula staleyi (strain ATCC 27377 / DSM 6068 / ICPB 4128)</name>
    <name type="common">Pirella staleyi</name>
    <dbReference type="NCBI Taxonomy" id="530564"/>
    <lineage>
        <taxon>Bacteria</taxon>
        <taxon>Pseudomonadati</taxon>
        <taxon>Planctomycetota</taxon>
        <taxon>Planctomycetia</taxon>
        <taxon>Pirellulales</taxon>
        <taxon>Pirellulaceae</taxon>
        <taxon>Pirellula</taxon>
    </lineage>
</organism>
<keyword evidence="2" id="KW-1133">Transmembrane helix</keyword>
<keyword evidence="2" id="KW-0472">Membrane</keyword>
<evidence type="ECO:0008006" key="5">
    <source>
        <dbReference type="Google" id="ProtNLM"/>
    </source>
</evidence>
<dbReference type="HOGENOM" id="CLU_778140_0_0_0"/>
<reference evidence="3 4" key="1">
    <citation type="journal article" date="2009" name="Stand. Genomic Sci.">
        <title>Complete genome sequence of Pirellula staleyi type strain (ATCC 27377).</title>
        <authorList>
            <person name="Clum A."/>
            <person name="Tindall B.J."/>
            <person name="Sikorski J."/>
            <person name="Ivanova N."/>
            <person name="Mavrommatis K."/>
            <person name="Lucas S."/>
            <person name="Glavina del Rio T."/>
            <person name="Nolan M."/>
            <person name="Chen F."/>
            <person name="Tice H."/>
            <person name="Pitluck S."/>
            <person name="Cheng J.F."/>
            <person name="Chertkov O."/>
            <person name="Brettin T."/>
            <person name="Han C."/>
            <person name="Detter J.C."/>
            <person name="Kuske C."/>
            <person name="Bruce D."/>
            <person name="Goodwin L."/>
            <person name="Ovchinikova G."/>
            <person name="Pati A."/>
            <person name="Mikhailova N."/>
            <person name="Chen A."/>
            <person name="Palaniappan K."/>
            <person name="Land M."/>
            <person name="Hauser L."/>
            <person name="Chang Y.J."/>
            <person name="Jeffries C.D."/>
            <person name="Chain P."/>
            <person name="Rohde M."/>
            <person name="Goker M."/>
            <person name="Bristow J."/>
            <person name="Eisen J.A."/>
            <person name="Markowitz V."/>
            <person name="Hugenholtz P."/>
            <person name="Kyrpides N.C."/>
            <person name="Klenk H.P."/>
            <person name="Lapidus A."/>
        </authorList>
    </citation>
    <scope>NUCLEOTIDE SEQUENCE [LARGE SCALE GENOMIC DNA]</scope>
    <source>
        <strain evidence="4">ATCC 27377 / DSM 6068 / ICPB 4128</strain>
    </source>
</reference>
<dbReference type="OrthoDB" id="290572at2"/>
<keyword evidence="2" id="KW-0812">Transmembrane</keyword>
<proteinExistence type="predicted"/>
<protein>
    <recommendedName>
        <fullName evidence="5">Transmembrane anti-sigma factor</fullName>
    </recommendedName>
</protein>
<name>D2R1D2_PIRSD</name>
<sequence length="356" mass="37145">MTDYRTSERLSAYLDGELVGEEHAEIEQLIAVDSDAQLLLAELRQTKALVQSLPAQKLPTQFAAGVLARIAAQQSVAQPLSSKPSSAASSKVAKAERDTAASRKPLWIAAASLAAVLLVAVTIRWTMSGPTEPINPVVVDPEVPAVAPELVPEETPEALSARALAASVLGAIEAPGEVAVLRVKLPAGLNVSAPMDDWLAEQKVSVVDPSQVSPATMAVSGAYRKNAQAQIAGGTAAKSAGEAVYVELPADMIEQALASLHSQIGSAGDVQFETKLALDEQLVTSRLETGEGEGESPARPGASAADDSAAKAQRINPRILRLPEVAPSSTTDAPKQLPAAKVKTIRVLILVEDNFR</sequence>
<dbReference type="EMBL" id="CP001848">
    <property type="protein sequence ID" value="ADB14917.1"/>
    <property type="molecule type" value="Genomic_DNA"/>
</dbReference>